<evidence type="ECO:0000256" key="7">
    <source>
        <dbReference type="ARBA" id="ARBA00023264"/>
    </source>
</evidence>
<dbReference type="InterPro" id="IPR003664">
    <property type="entry name" value="FA_synthesis"/>
</dbReference>
<comment type="subunit">
    <text evidence="9 10">Homodimer. Probably interacts with PlsY.</text>
</comment>
<comment type="catalytic activity">
    <reaction evidence="1 10">
        <text>a fatty acyl-[ACP] + phosphate = an acyl phosphate + holo-[ACP]</text>
        <dbReference type="Rhea" id="RHEA:42292"/>
        <dbReference type="Rhea" id="RHEA-COMP:9685"/>
        <dbReference type="Rhea" id="RHEA-COMP:14125"/>
        <dbReference type="ChEBI" id="CHEBI:43474"/>
        <dbReference type="ChEBI" id="CHEBI:59918"/>
        <dbReference type="ChEBI" id="CHEBI:64479"/>
        <dbReference type="ChEBI" id="CHEBI:138651"/>
        <dbReference type="EC" id="2.3.1.274"/>
    </reaction>
</comment>
<gene>
    <name evidence="10 11" type="primary">plsX</name>
    <name evidence="11" type="ORF">F9K24_08075</name>
</gene>
<dbReference type="PIRSF" id="PIRSF002465">
    <property type="entry name" value="Phsphlp_syn_PlsX"/>
    <property type="match status" value="1"/>
</dbReference>
<dbReference type="PANTHER" id="PTHR30100:SF1">
    <property type="entry name" value="PHOSPHATE ACYLTRANSFERASE"/>
    <property type="match status" value="1"/>
</dbReference>
<organism evidence="11 12">
    <name type="scientific">Leptonema illini</name>
    <dbReference type="NCBI Taxonomy" id="183"/>
    <lineage>
        <taxon>Bacteria</taxon>
        <taxon>Pseudomonadati</taxon>
        <taxon>Spirochaetota</taxon>
        <taxon>Spirochaetia</taxon>
        <taxon>Leptospirales</taxon>
        <taxon>Leptospiraceae</taxon>
        <taxon>Leptonema</taxon>
    </lineage>
</organism>
<dbReference type="GO" id="GO:0005737">
    <property type="term" value="C:cytoplasm"/>
    <property type="evidence" value="ECO:0007669"/>
    <property type="project" value="UniProtKB-SubCell"/>
</dbReference>
<accession>A0A833LXU2</accession>
<dbReference type="NCBIfam" id="TIGR00182">
    <property type="entry name" value="plsX"/>
    <property type="match status" value="1"/>
</dbReference>
<evidence type="ECO:0000313" key="12">
    <source>
        <dbReference type="Proteomes" id="UP000460298"/>
    </source>
</evidence>
<evidence type="ECO:0000256" key="6">
    <source>
        <dbReference type="ARBA" id="ARBA00023209"/>
    </source>
</evidence>
<dbReference type="GO" id="GO:0043811">
    <property type="term" value="F:phosphate:acyl-[acyl carrier protein] acyltransferase activity"/>
    <property type="evidence" value="ECO:0007669"/>
    <property type="project" value="UniProtKB-UniRule"/>
</dbReference>
<evidence type="ECO:0000256" key="8">
    <source>
        <dbReference type="ARBA" id="ARBA00024069"/>
    </source>
</evidence>
<dbReference type="PANTHER" id="PTHR30100">
    <property type="entry name" value="FATTY ACID/PHOSPHOLIPID SYNTHESIS PROTEIN PLSX"/>
    <property type="match status" value="1"/>
</dbReference>
<sequence length="341" mass="36617">MYVAVDTMSGDHGPAPAVDGAVQAVHEYNARVILVGDPEILERQLAGYSFDRDMILIEPARGVIGMDESPSRAVKDRPDASVVVCADLVRRKEAIGFFSPGNTGATMAAALFKMGRIVGVSRPAIASPIPREDGGTTVLVDSGANVDVKARWLVEFAIMGELYAREILGVPKPLVAVLSNGEEDKKGNVVSVQACRDLEKLDLNFLGNIEGRDLYGGTPRQVDVVVCDGFVGNVVLKATEGLAATIFRILIKGIEESSLAKTGAFLLKPVLTEIRRRMDYTEYGGAPLLGVNGACVIGHGSSNARAFKNAIRICWDFAEKDINHKIEKRISEIQYTAETGS</sequence>
<keyword evidence="7 10" id="KW-1208">Phospholipid metabolism</keyword>
<dbReference type="UniPathway" id="UPA00085"/>
<name>A0A833LXU2_9LEPT</name>
<comment type="function">
    <text evidence="10">Catalyzes the reversible formation of acyl-phosphate (acyl-PO(4)) from acyl-[acyl-carrier-protein] (acyl-ACP). This enzyme utilizes acyl-ACP as fatty acyl donor, but not acyl-CoA.</text>
</comment>
<keyword evidence="3 10" id="KW-0444">Lipid biosynthesis</keyword>
<comment type="pathway">
    <text evidence="10">Lipid metabolism; phospholipid metabolism.</text>
</comment>
<evidence type="ECO:0000256" key="3">
    <source>
        <dbReference type="ARBA" id="ARBA00022516"/>
    </source>
</evidence>
<dbReference type="AlphaFoldDB" id="A0A833LXU2"/>
<comment type="subcellular location">
    <subcellularLocation>
        <location evidence="10">Cytoplasm</location>
    </subcellularLocation>
    <text evidence="10">Associated with the membrane possibly through PlsY.</text>
</comment>
<dbReference type="HAMAP" id="MF_00019">
    <property type="entry name" value="PlsX"/>
    <property type="match status" value="1"/>
</dbReference>
<dbReference type="EMBL" id="WBUI01000006">
    <property type="protein sequence ID" value="KAB2933296.1"/>
    <property type="molecule type" value="Genomic_DNA"/>
</dbReference>
<evidence type="ECO:0000256" key="5">
    <source>
        <dbReference type="ARBA" id="ARBA00023098"/>
    </source>
</evidence>
<proteinExistence type="inferred from homology"/>
<protein>
    <recommendedName>
        <fullName evidence="8 10">Phosphate acyltransferase</fullName>
        <ecNumber evidence="8 10">2.3.1.274</ecNumber>
    </recommendedName>
    <alternativeName>
        <fullName evidence="10">Acyl-ACP phosphotransacylase</fullName>
    </alternativeName>
    <alternativeName>
        <fullName evidence="10">Acyl-[acyl-carrier-protein]--phosphate acyltransferase</fullName>
    </alternativeName>
    <alternativeName>
        <fullName evidence="10">Phosphate-acyl-ACP acyltransferase</fullName>
    </alternativeName>
</protein>
<dbReference type="GO" id="GO:0008654">
    <property type="term" value="P:phospholipid biosynthetic process"/>
    <property type="evidence" value="ECO:0007669"/>
    <property type="project" value="UniProtKB-KW"/>
</dbReference>
<dbReference type="EC" id="2.3.1.274" evidence="8 10"/>
<dbReference type="Gene3D" id="3.40.718.10">
    <property type="entry name" value="Isopropylmalate Dehydrogenase"/>
    <property type="match status" value="1"/>
</dbReference>
<keyword evidence="4 10" id="KW-0808">Transferase</keyword>
<evidence type="ECO:0000256" key="9">
    <source>
        <dbReference type="ARBA" id="ARBA00046608"/>
    </source>
</evidence>
<evidence type="ECO:0000256" key="4">
    <source>
        <dbReference type="ARBA" id="ARBA00022679"/>
    </source>
</evidence>
<dbReference type="Proteomes" id="UP000460298">
    <property type="component" value="Unassembled WGS sequence"/>
</dbReference>
<dbReference type="GO" id="GO:0006633">
    <property type="term" value="P:fatty acid biosynthetic process"/>
    <property type="evidence" value="ECO:0007669"/>
    <property type="project" value="UniProtKB-UniRule"/>
</dbReference>
<keyword evidence="11" id="KW-0012">Acyltransferase</keyword>
<comment type="caution">
    <text evidence="11">The sequence shown here is derived from an EMBL/GenBank/DDBJ whole genome shotgun (WGS) entry which is preliminary data.</text>
</comment>
<dbReference type="Pfam" id="PF02504">
    <property type="entry name" value="FA_synthesis"/>
    <property type="match status" value="1"/>
</dbReference>
<evidence type="ECO:0000256" key="2">
    <source>
        <dbReference type="ARBA" id="ARBA00022490"/>
    </source>
</evidence>
<evidence type="ECO:0000256" key="1">
    <source>
        <dbReference type="ARBA" id="ARBA00001232"/>
    </source>
</evidence>
<dbReference type="SUPFAM" id="SSF53659">
    <property type="entry name" value="Isocitrate/Isopropylmalate dehydrogenase-like"/>
    <property type="match status" value="1"/>
</dbReference>
<reference evidence="11 12" key="1">
    <citation type="submission" date="2019-10" db="EMBL/GenBank/DDBJ databases">
        <title>Extracellular Electron Transfer in a Candidatus Methanoperedens spp. Enrichment Culture.</title>
        <authorList>
            <person name="Berger S."/>
            <person name="Rangel Shaw D."/>
            <person name="Berben T."/>
            <person name="In 'T Zandt M."/>
            <person name="Frank J."/>
            <person name="Reimann J."/>
            <person name="Jetten M.S.M."/>
            <person name="Welte C.U."/>
        </authorList>
    </citation>
    <scope>NUCLEOTIDE SEQUENCE [LARGE SCALE GENOMIC DNA]</scope>
    <source>
        <strain evidence="11">SB12</strain>
    </source>
</reference>
<comment type="similarity">
    <text evidence="10">Belongs to the PlsX family.</text>
</comment>
<dbReference type="InterPro" id="IPR012281">
    <property type="entry name" value="Phospholipid_synth_PlsX-like"/>
</dbReference>
<evidence type="ECO:0000256" key="10">
    <source>
        <dbReference type="HAMAP-Rule" id="MF_00019"/>
    </source>
</evidence>
<keyword evidence="6 10" id="KW-0594">Phospholipid biosynthesis</keyword>
<evidence type="ECO:0000313" key="11">
    <source>
        <dbReference type="EMBL" id="KAB2933296.1"/>
    </source>
</evidence>
<keyword evidence="2 10" id="KW-0963">Cytoplasm</keyword>
<keyword evidence="5 10" id="KW-0443">Lipid metabolism</keyword>